<reference evidence="1 2" key="1">
    <citation type="submission" date="2024-03" db="EMBL/GenBank/DDBJ databases">
        <title>Two novel species of the genus Flavobacterium exhibiting potentially degradation of complex polysaccharides.</title>
        <authorList>
            <person name="Lian X."/>
        </authorList>
    </citation>
    <scope>NUCLEOTIDE SEQUENCE [LARGE SCALE GENOMIC DNA]</scope>
    <source>
        <strain evidence="2">j3</strain>
    </source>
</reference>
<organism evidence="1 2">
    <name type="scientific">Flavobacterium aureirubrum</name>
    <dbReference type="NCBI Taxonomy" id="3133147"/>
    <lineage>
        <taxon>Bacteria</taxon>
        <taxon>Pseudomonadati</taxon>
        <taxon>Bacteroidota</taxon>
        <taxon>Flavobacteriia</taxon>
        <taxon>Flavobacteriales</taxon>
        <taxon>Flavobacteriaceae</taxon>
        <taxon>Flavobacterium</taxon>
    </lineage>
</organism>
<evidence type="ECO:0000313" key="2">
    <source>
        <dbReference type="Proteomes" id="UP001460072"/>
    </source>
</evidence>
<proteinExistence type="predicted"/>
<name>A0ABU9N777_9FLAO</name>
<evidence type="ECO:0008006" key="3">
    <source>
        <dbReference type="Google" id="ProtNLM"/>
    </source>
</evidence>
<gene>
    <name evidence="1" type="ORF">WFZ85_08225</name>
</gene>
<dbReference type="EMBL" id="JBCGDO010000008">
    <property type="protein sequence ID" value="MEM0542602.1"/>
    <property type="molecule type" value="Genomic_DNA"/>
</dbReference>
<dbReference type="InterPro" id="IPR058074">
    <property type="entry name" value="Bacteriocin-like"/>
</dbReference>
<keyword evidence="2" id="KW-1185">Reference proteome</keyword>
<protein>
    <recommendedName>
        <fullName evidence="3">Bacteriocin</fullName>
    </recommendedName>
</protein>
<evidence type="ECO:0000313" key="1">
    <source>
        <dbReference type="EMBL" id="MEM0542602.1"/>
    </source>
</evidence>
<comment type="caution">
    <text evidence="1">The sequence shown here is derived from an EMBL/GenBank/DDBJ whole genome shotgun (WGS) entry which is preliminary data.</text>
</comment>
<sequence length="83" mass="8779">MKNFKKLSREELKNTFGGRSCKLVTVAANGTTITQSGTCSTTFQAVPGYYNGSFGWVLEAVSYCNTGDGVAHTLSSNGGNSRC</sequence>
<dbReference type="RefSeq" id="WP_342695808.1">
    <property type="nucleotide sequence ID" value="NZ_JBCGDO010000008.1"/>
</dbReference>
<dbReference type="Proteomes" id="UP001460072">
    <property type="component" value="Unassembled WGS sequence"/>
</dbReference>
<accession>A0ABU9N777</accession>
<dbReference type="NCBIfam" id="NF047798">
    <property type="entry name" value="leader_Chryseo"/>
    <property type="match status" value="1"/>
</dbReference>